<dbReference type="Gene3D" id="3.60.21.10">
    <property type="match status" value="1"/>
</dbReference>
<keyword evidence="3" id="KW-0812">Transmembrane</keyword>
<dbReference type="PANTHER" id="PTHR31302:SF31">
    <property type="entry name" value="PHOSPHODIESTERASE YAEI"/>
    <property type="match status" value="1"/>
</dbReference>
<reference evidence="5 6" key="1">
    <citation type="submission" date="2019-02" db="EMBL/GenBank/DDBJ databases">
        <title>Deep-cultivation of Planctomycetes and their phenomic and genomic characterization uncovers novel biology.</title>
        <authorList>
            <person name="Wiegand S."/>
            <person name="Jogler M."/>
            <person name="Boedeker C."/>
            <person name="Pinto D."/>
            <person name="Vollmers J."/>
            <person name="Rivas-Marin E."/>
            <person name="Kohn T."/>
            <person name="Peeters S.H."/>
            <person name="Heuer A."/>
            <person name="Rast P."/>
            <person name="Oberbeckmann S."/>
            <person name="Bunk B."/>
            <person name="Jeske O."/>
            <person name="Meyerdierks A."/>
            <person name="Storesund J.E."/>
            <person name="Kallscheuer N."/>
            <person name="Luecker S."/>
            <person name="Lage O.M."/>
            <person name="Pohl T."/>
            <person name="Merkel B.J."/>
            <person name="Hornburger P."/>
            <person name="Mueller R.-W."/>
            <person name="Bruemmer F."/>
            <person name="Labrenz M."/>
            <person name="Spormann A.M."/>
            <person name="Op den Camp H."/>
            <person name="Overmann J."/>
            <person name="Amann R."/>
            <person name="Jetten M.S.M."/>
            <person name="Mascher T."/>
            <person name="Medema M.H."/>
            <person name="Devos D.P."/>
            <person name="Kaster A.-K."/>
            <person name="Ovreas L."/>
            <person name="Rohde M."/>
            <person name="Galperin M.Y."/>
            <person name="Jogler C."/>
        </authorList>
    </citation>
    <scope>NUCLEOTIDE SEQUENCE [LARGE SCALE GENOMIC DNA]</scope>
    <source>
        <strain evidence="5 6">CA12</strain>
    </source>
</reference>
<keyword evidence="3" id="KW-0472">Membrane</keyword>
<dbReference type="EMBL" id="CP036265">
    <property type="protein sequence ID" value="QDT17800.1"/>
    <property type="molecule type" value="Genomic_DNA"/>
</dbReference>
<sequence length="397" mass="43490">MPTEAWLNAALLFAVFAGHCELMAAWCNRFHGLKVRHRVTAKVRAVHDLLVFGAIPGLLFGFGLFGYRLLRGGEWSAVPWGWKAYFALCGLGVISLLVCTARNLFRPLPTGVRREGRRIDVTAELGFKPIGTGRRRHQAAAPWNGQFTLEAVELELTLPDLPPGWDGATIGHVSDSHFQGEVGLPFFERAFTELAAWRCDLYVFTGDLLDKPARIDWIAPTFGQLTATNPAFGCRFILGNHDWHYDVAPLRAAMTAAGWGDVSGRVETLLRGGDPLALAGDESPWLNGPPDWSQAPPDAFRLLLAHTPDLYPRAKREGVNLMLAGHNHGGQITLPLIGPVYAPSQHGVRHAGGTYREGALLMHVSRGLSGRQPLRYGAVPEVTRITLRRPDDRANGA</sequence>
<evidence type="ECO:0000256" key="1">
    <source>
        <dbReference type="ARBA" id="ARBA00022723"/>
    </source>
</evidence>
<keyword evidence="3" id="KW-1133">Transmembrane helix</keyword>
<keyword evidence="1" id="KW-0479">Metal-binding</keyword>
<evidence type="ECO:0000256" key="3">
    <source>
        <dbReference type="SAM" id="Phobius"/>
    </source>
</evidence>
<dbReference type="GO" id="GO:0016020">
    <property type="term" value="C:membrane"/>
    <property type="evidence" value="ECO:0007669"/>
    <property type="project" value="GOC"/>
</dbReference>
<dbReference type="AlphaFoldDB" id="A0A517PEJ5"/>
<evidence type="ECO:0000256" key="2">
    <source>
        <dbReference type="ARBA" id="ARBA00022801"/>
    </source>
</evidence>
<feature type="transmembrane region" description="Helical" evidence="3">
    <location>
        <begin position="49"/>
        <end position="70"/>
    </location>
</feature>
<dbReference type="OrthoDB" id="9780884at2"/>
<dbReference type="InterPro" id="IPR004843">
    <property type="entry name" value="Calcineurin-like_PHP"/>
</dbReference>
<dbReference type="KEGG" id="acaf:CA12_39340"/>
<accession>A0A517PEJ5</accession>
<name>A0A517PEJ5_9PLAN</name>
<proteinExistence type="predicted"/>
<keyword evidence="6" id="KW-1185">Reference proteome</keyword>
<dbReference type="Proteomes" id="UP000318741">
    <property type="component" value="Chromosome"/>
</dbReference>
<dbReference type="GO" id="GO:0009245">
    <property type="term" value="P:lipid A biosynthetic process"/>
    <property type="evidence" value="ECO:0007669"/>
    <property type="project" value="TreeGrafter"/>
</dbReference>
<dbReference type="SUPFAM" id="SSF56300">
    <property type="entry name" value="Metallo-dependent phosphatases"/>
    <property type="match status" value="1"/>
</dbReference>
<evidence type="ECO:0000313" key="6">
    <source>
        <dbReference type="Proteomes" id="UP000318741"/>
    </source>
</evidence>
<dbReference type="PANTHER" id="PTHR31302">
    <property type="entry name" value="TRANSMEMBRANE PROTEIN WITH METALLOPHOSPHOESTERASE DOMAIN-RELATED"/>
    <property type="match status" value="1"/>
</dbReference>
<dbReference type="Pfam" id="PF00149">
    <property type="entry name" value="Metallophos"/>
    <property type="match status" value="1"/>
</dbReference>
<feature type="transmembrane region" description="Helical" evidence="3">
    <location>
        <begin position="6"/>
        <end position="28"/>
    </location>
</feature>
<dbReference type="InterPro" id="IPR029052">
    <property type="entry name" value="Metallo-depent_PP-like"/>
</dbReference>
<evidence type="ECO:0000259" key="4">
    <source>
        <dbReference type="Pfam" id="PF00149"/>
    </source>
</evidence>
<dbReference type="GO" id="GO:0008758">
    <property type="term" value="F:UDP-2,3-diacylglucosamine hydrolase activity"/>
    <property type="evidence" value="ECO:0007669"/>
    <property type="project" value="TreeGrafter"/>
</dbReference>
<protein>
    <submittedName>
        <fullName evidence="5">Phosphodiesterase YaeI</fullName>
    </submittedName>
</protein>
<keyword evidence="2" id="KW-0378">Hydrolase</keyword>
<gene>
    <name evidence="5" type="ORF">CA12_39340</name>
</gene>
<evidence type="ECO:0000313" key="5">
    <source>
        <dbReference type="EMBL" id="QDT17800.1"/>
    </source>
</evidence>
<organism evidence="5 6">
    <name type="scientific">Alienimonas californiensis</name>
    <dbReference type="NCBI Taxonomy" id="2527989"/>
    <lineage>
        <taxon>Bacteria</taxon>
        <taxon>Pseudomonadati</taxon>
        <taxon>Planctomycetota</taxon>
        <taxon>Planctomycetia</taxon>
        <taxon>Planctomycetales</taxon>
        <taxon>Planctomycetaceae</taxon>
        <taxon>Alienimonas</taxon>
    </lineage>
</organism>
<dbReference type="RefSeq" id="WP_145360801.1">
    <property type="nucleotide sequence ID" value="NZ_CP036265.1"/>
</dbReference>
<dbReference type="GO" id="GO:0046872">
    <property type="term" value="F:metal ion binding"/>
    <property type="evidence" value="ECO:0007669"/>
    <property type="project" value="UniProtKB-KW"/>
</dbReference>
<feature type="transmembrane region" description="Helical" evidence="3">
    <location>
        <begin position="82"/>
        <end position="105"/>
    </location>
</feature>
<feature type="domain" description="Calcineurin-like phosphoesterase" evidence="4">
    <location>
        <begin position="169"/>
        <end position="329"/>
    </location>
</feature>
<dbReference type="InterPro" id="IPR051158">
    <property type="entry name" value="Metallophosphoesterase_sf"/>
</dbReference>